<dbReference type="InterPro" id="IPR048428">
    <property type="entry name" value="YobI-NTPase"/>
</dbReference>
<reference evidence="3 4" key="1">
    <citation type="submission" date="2018-08" db="EMBL/GenBank/DDBJ databases">
        <title>A genome reference for cultivated species of the human gut microbiota.</title>
        <authorList>
            <person name="Zou Y."/>
            <person name="Xue W."/>
            <person name="Luo G."/>
        </authorList>
    </citation>
    <scope>NUCLEOTIDE SEQUENCE [LARGE SCALE GENOMIC DNA]</scope>
    <source>
        <strain evidence="3 4">OF01-2LB</strain>
    </source>
</reference>
<gene>
    <name evidence="3" type="ORF">DXA38_03170</name>
</gene>
<dbReference type="EMBL" id="QVEV01000003">
    <property type="protein sequence ID" value="RGC17981.1"/>
    <property type="molecule type" value="Genomic_DNA"/>
</dbReference>
<evidence type="ECO:0000313" key="3">
    <source>
        <dbReference type="EMBL" id="RGC17981.1"/>
    </source>
</evidence>
<name>A0A3E2W1L9_CLOIN</name>
<organism evidence="3 4">
    <name type="scientific">Clostridium innocuum</name>
    <dbReference type="NCBI Taxonomy" id="1522"/>
    <lineage>
        <taxon>Bacteria</taxon>
        <taxon>Bacillati</taxon>
        <taxon>Bacillota</taxon>
        <taxon>Clostridia</taxon>
        <taxon>Eubacteriales</taxon>
        <taxon>Clostridiaceae</taxon>
        <taxon>Clostridium</taxon>
    </lineage>
</organism>
<evidence type="ECO:0000259" key="2">
    <source>
        <dbReference type="Pfam" id="PF20693"/>
    </source>
</evidence>
<proteinExistence type="predicted"/>
<evidence type="ECO:0000313" key="4">
    <source>
        <dbReference type="Proteomes" id="UP000260025"/>
    </source>
</evidence>
<keyword evidence="1" id="KW-0812">Transmembrane</keyword>
<accession>A0A3E2W1L9</accession>
<dbReference type="AlphaFoldDB" id="A0A3E2W1L9"/>
<dbReference type="RefSeq" id="WP_117441964.1">
    <property type="nucleotide sequence ID" value="NZ_JAJFEN010000011.1"/>
</dbReference>
<keyword evidence="1" id="KW-0472">Membrane</keyword>
<feature type="domain" description="YobI-like P-loop NTPase" evidence="2">
    <location>
        <begin position="83"/>
        <end position="484"/>
    </location>
</feature>
<feature type="transmembrane region" description="Helical" evidence="1">
    <location>
        <begin position="184"/>
        <end position="202"/>
    </location>
</feature>
<dbReference type="OrthoDB" id="1701659at2"/>
<feature type="transmembrane region" description="Helical" evidence="1">
    <location>
        <begin position="237"/>
        <end position="255"/>
    </location>
</feature>
<dbReference type="SUPFAM" id="SSF52540">
    <property type="entry name" value="P-loop containing nucleoside triphosphate hydrolases"/>
    <property type="match status" value="1"/>
</dbReference>
<comment type="caution">
    <text evidence="3">The sequence shown here is derived from an EMBL/GenBank/DDBJ whole genome shotgun (WGS) entry which is preliminary data.</text>
</comment>
<dbReference type="Proteomes" id="UP000260025">
    <property type="component" value="Unassembled WGS sequence"/>
</dbReference>
<keyword evidence="1" id="KW-1133">Transmembrane helix</keyword>
<dbReference type="Pfam" id="PF20693">
    <property type="entry name" value="YobI-ATPase"/>
    <property type="match status" value="1"/>
</dbReference>
<evidence type="ECO:0000256" key="1">
    <source>
        <dbReference type="SAM" id="Phobius"/>
    </source>
</evidence>
<sequence length="1062" mass="125708">MKYIRYSIGKTYLKALSEKTKKMPKILFYAFVRWRYPKSKYDYKNTMGTVIISLKKDLTKFAYDPSNLQALTPIETQSRYDMYIETFEEIYSNDNFLNIGISGIYGSGKSTLIKAIRSKSFIGNNFSISLADFKDEGILKKDLPKSRLDMIEIKILRQLYYQSNFKQTKVLRTTNWQEITKFELVKNFFQFSILTIIFIYYIDLWKWLWPDQTVFTIDRMPGRLLNALNSEVLQEEAILIVILTILAITYCWYLIRKYYLKIRFGIKADKINIEMESEKDNISAISEGKYLHELMYLLKYNNIDTVFIEDLDRFDNTDILAGLKEINFLINSYNYKRHFFPVGYTLKKIFRRVPVKNRKIRFIYAIRDDVFIDSDRLKFFDIIVPIIPITNSSNSYLRLNSALAQNMPNELLNRLDMELVKDICNSIWDMRMVNEIANEFSIFLAEKLKNMNAEEIDINLIFCLIVLKVKYPLEYKQLSQNKGLCFERIHNPSFSALQFILTCDEVERDRLHEVNELLELFIKRGYLNLKYLEYMTYAKIDTLDESDQAFYKMSREEELNLENATDKMTYSIHNASNFISFIKEENIVDTHLWHPELIFKVSKEIDLGKDTNRNEKILEVMIKNMHKDIPYLSANMVFKSLITSCSDKNILISIFHRLVKTDSSKEIFSDILEYSLQNEDFELLDSKKIELFETFLKELDTTSIKSYKEESKQILQFVFATSWQHIFPNLASVYLDKLCALTKELNILYEIKHIPDASQPEYEFFKYIIENSYYGPNLVNIQLVLQSILGDEYRENESVITNFNKNKNNQEVRKSYNFVLDHDDEFIKSSIDVEKIDEDYVVWLLEHSQNQDDSVIDEVLQMYNHPFRIRINDTKINAVWCLKCIENGNYPSNIDSYLDLFDQPRGTDDPNYLDSKIAQSINKLGLDKNEKLSYDNIGLLLRNNDIRIDFYREIVVNLSSDDHKITILKGTILDDDKLELLIRKNMLIFDRNSLDMLIHKRRLLNIYLMIAVREFTDQEKMIIEELHNDYVTSICEQSLKLRIPPSFEVSDDRIEVRELEHS</sequence>
<dbReference type="InterPro" id="IPR027417">
    <property type="entry name" value="P-loop_NTPase"/>
</dbReference>
<protein>
    <recommendedName>
        <fullName evidence="2">YobI-like P-loop NTPase domain-containing protein</fullName>
    </recommendedName>
</protein>